<dbReference type="PANTHER" id="PTHR23389">
    <property type="entry name" value="CHROMOSOME TRANSMISSION FIDELITY FACTOR 18"/>
    <property type="match status" value="1"/>
</dbReference>
<feature type="compositionally biased region" description="Polar residues" evidence="1">
    <location>
        <begin position="552"/>
        <end position="561"/>
    </location>
</feature>
<feature type="region of interest" description="Disordered" evidence="1">
    <location>
        <begin position="731"/>
        <end position="760"/>
    </location>
</feature>
<feature type="region of interest" description="Disordered" evidence="1">
    <location>
        <begin position="691"/>
        <end position="711"/>
    </location>
</feature>
<feature type="region of interest" description="Disordered" evidence="1">
    <location>
        <begin position="552"/>
        <end position="616"/>
    </location>
</feature>
<dbReference type="InterPro" id="IPR003959">
    <property type="entry name" value="ATPase_AAA_core"/>
</dbReference>
<feature type="domain" description="AAA+ ATPase" evidence="2">
    <location>
        <begin position="632"/>
        <end position="826"/>
    </location>
</feature>
<feature type="compositionally biased region" description="Basic and acidic residues" evidence="1">
    <location>
        <begin position="220"/>
        <end position="234"/>
    </location>
</feature>
<feature type="compositionally biased region" description="Polar residues" evidence="1">
    <location>
        <begin position="165"/>
        <end position="175"/>
    </location>
</feature>
<evidence type="ECO:0000259" key="2">
    <source>
        <dbReference type="SMART" id="SM00382"/>
    </source>
</evidence>
<reference evidence="3" key="1">
    <citation type="submission" date="2021-03" db="EMBL/GenBank/DDBJ databases">
        <authorList>
            <person name="Tagirdzhanova G."/>
        </authorList>
    </citation>
    <scope>NUCLEOTIDE SEQUENCE</scope>
</reference>
<feature type="region of interest" description="Disordered" evidence="1">
    <location>
        <begin position="1130"/>
        <end position="1154"/>
    </location>
</feature>
<dbReference type="GO" id="GO:0003677">
    <property type="term" value="F:DNA binding"/>
    <property type="evidence" value="ECO:0007669"/>
    <property type="project" value="TreeGrafter"/>
</dbReference>
<feature type="region of interest" description="Disordered" evidence="1">
    <location>
        <begin position="311"/>
        <end position="351"/>
    </location>
</feature>
<dbReference type="InterPro" id="IPR003593">
    <property type="entry name" value="AAA+_ATPase"/>
</dbReference>
<feature type="compositionally biased region" description="Basic and acidic residues" evidence="1">
    <location>
        <begin position="153"/>
        <end position="164"/>
    </location>
</feature>
<dbReference type="SMART" id="SM00382">
    <property type="entry name" value="AAA"/>
    <property type="match status" value="1"/>
</dbReference>
<dbReference type="Gene3D" id="3.40.50.300">
    <property type="entry name" value="P-loop containing nucleotide triphosphate hydrolases"/>
    <property type="match status" value="1"/>
</dbReference>
<feature type="compositionally biased region" description="Basic and acidic residues" evidence="1">
    <location>
        <begin position="592"/>
        <end position="604"/>
    </location>
</feature>
<dbReference type="SUPFAM" id="SSF52540">
    <property type="entry name" value="P-loop containing nucleoside triphosphate hydrolases"/>
    <property type="match status" value="1"/>
</dbReference>
<dbReference type="CDD" id="cd00009">
    <property type="entry name" value="AAA"/>
    <property type="match status" value="1"/>
</dbReference>
<dbReference type="PANTHER" id="PTHR23389:SF21">
    <property type="entry name" value="ATPASE FAMILY AAA DOMAIN-CONTAINING PROTEIN 5"/>
    <property type="match status" value="1"/>
</dbReference>
<feature type="region of interest" description="Disordered" evidence="1">
    <location>
        <begin position="68"/>
        <end position="208"/>
    </location>
</feature>
<dbReference type="GO" id="GO:0005524">
    <property type="term" value="F:ATP binding"/>
    <property type="evidence" value="ECO:0007669"/>
    <property type="project" value="InterPro"/>
</dbReference>
<evidence type="ECO:0000256" key="1">
    <source>
        <dbReference type="SAM" id="MobiDB-lite"/>
    </source>
</evidence>
<feature type="compositionally biased region" description="Polar residues" evidence="1">
    <location>
        <begin position="327"/>
        <end position="341"/>
    </location>
</feature>
<name>A0A8H3ITC1_9LECA</name>
<dbReference type="AlphaFoldDB" id="A0A8H3ITC1"/>
<gene>
    <name evidence="3" type="ORF">GOMPHAMPRED_005846</name>
</gene>
<dbReference type="GO" id="GO:0005634">
    <property type="term" value="C:nucleus"/>
    <property type="evidence" value="ECO:0007669"/>
    <property type="project" value="TreeGrafter"/>
</dbReference>
<dbReference type="Pfam" id="PF00004">
    <property type="entry name" value="AAA"/>
    <property type="match status" value="1"/>
</dbReference>
<keyword evidence="4" id="KW-1185">Reference proteome</keyword>
<dbReference type="InterPro" id="IPR027417">
    <property type="entry name" value="P-loop_NTPase"/>
</dbReference>
<feature type="compositionally biased region" description="Acidic residues" evidence="1">
    <location>
        <begin position="577"/>
        <end position="591"/>
    </location>
</feature>
<comment type="caution">
    <text evidence="3">The sequence shown here is derived from an EMBL/GenBank/DDBJ whole genome shotgun (WGS) entry which is preliminary data.</text>
</comment>
<protein>
    <recommendedName>
        <fullName evidence="2">AAA+ ATPase domain-containing protein</fullName>
    </recommendedName>
</protein>
<proteinExistence type="predicted"/>
<feature type="region of interest" description="Disordered" evidence="1">
    <location>
        <begin position="220"/>
        <end position="253"/>
    </location>
</feature>
<dbReference type="GO" id="GO:0016887">
    <property type="term" value="F:ATP hydrolysis activity"/>
    <property type="evidence" value="ECO:0007669"/>
    <property type="project" value="InterPro"/>
</dbReference>
<evidence type="ECO:0000313" key="4">
    <source>
        <dbReference type="Proteomes" id="UP000664169"/>
    </source>
</evidence>
<dbReference type="EMBL" id="CAJPDQ010000038">
    <property type="protein sequence ID" value="CAF9931208.1"/>
    <property type="molecule type" value="Genomic_DNA"/>
</dbReference>
<feature type="compositionally biased region" description="Basic residues" evidence="1">
    <location>
        <begin position="562"/>
        <end position="573"/>
    </location>
</feature>
<accession>A0A8H3ITC1</accession>
<sequence length="1213" mass="135871">MALVVRRDGCRMSSDGENIHPFFKLEVHKAISIPPSSEQSDAEPSLQRYISIPQVPLASNEEVVIQDGNSVDDSNSEHEKGHVLNPFQPNSLQAGSDNSQSVCNGGNLGSTSNGLTPIDSKPLRKRRKITKAEPLCEGKQGTLPWHRPSTPTPKDDQTVEETRQTKAQGAAQSTRADVAPSALASQAKPVTNQPIQPSAKKGASEAMTEPVFPAKKIMKLRTDGKLFSPPKKDTSVNSPKRGKKSNSERRKQLVVLRYGNSAESRREIGERIEKILKGELQTKSWNKYPQRIQPTTVKTDASVKVEAHPFFLSQRKSQGHSERLSIRPQSNNNISRSTSPGRPSGKTAQKPPAALLFGTNAAKPTFPSDAKEPLWPPKEMLHVRDIPSITSFTTNPGFMSGASIERKAKESAVCLKAYEEVWDLLRNSVNDPGLAQQVQEDSDTFSLPRRRIVLRSELQALISTQFKIGSHHDSQYMSHQADSSTMSYRCTSPAAQKLFDTLPSVSSAFDAFRCESQEWTIKYAPKSSKEILQPEESMQLLKDWLSGSAVHSTTSHLNTTRARTKGRPGKRRKQTSELDDFIVNSDDDDDKADSLDHRISHEPDMSGFNFDKSAPRHDDGPIRRFTVHTLPQTKAVILSGPHGCGKTAAVHAIAHELGFEIFEINAGTRRSGRDILEKVGDMTKNHLVNQRLADSEDHQESTTEPTLDMGNVRQEIASGKQSTMQSFFKNQVSKVTKDKPRRAHPPPGNKTKPATESNKISKAQRQSLILLEEVDVLFEEDKQFWSTVITLIATSKRPIVMTCNDESLLPAELLEDCSLLNFSHPPKALVMEYLLLMAAHEGHLLTQQSISTLYSQTRLDLRASIVQLNFWCQMAIRDSMGGLNWILFPQDYRDDDIPITERRVMSEGTLLPYMGLLGNNQTSSMITRDEQIQLTYDAALEWGAHTEDLFNKNLEQTPRRAEFSYDDLTLYDHVYDALSAAEALHSAVFSDEMKEDNYFSCASESQQFNNFTINPPVLQNTTEAGMLSCDLNVVISIGYYAQMVMNSLYDQSTSTFDYDHICDSIIHRGKPMSAHQAFIKETMWTALGPLTDCCSQNHQIVANDLAPYIRSIVSYDDRLEHERAHLNKLLSDGTRPGKRQRTTRASRAALEGGHKASTRRERWFECELDFPLVLETGGTDWQDIAWARYQRETRRSKWVQQAECTESEDELCS</sequence>
<feature type="compositionally biased region" description="Polar residues" evidence="1">
    <location>
        <begin position="87"/>
        <end position="103"/>
    </location>
</feature>
<dbReference type="Proteomes" id="UP000664169">
    <property type="component" value="Unassembled WGS sequence"/>
</dbReference>
<evidence type="ECO:0000313" key="3">
    <source>
        <dbReference type="EMBL" id="CAF9931208.1"/>
    </source>
</evidence>
<dbReference type="OrthoDB" id="9996895at2759"/>
<organism evidence="3 4">
    <name type="scientific">Gomphillus americanus</name>
    <dbReference type="NCBI Taxonomy" id="1940652"/>
    <lineage>
        <taxon>Eukaryota</taxon>
        <taxon>Fungi</taxon>
        <taxon>Dikarya</taxon>
        <taxon>Ascomycota</taxon>
        <taxon>Pezizomycotina</taxon>
        <taxon>Lecanoromycetes</taxon>
        <taxon>OSLEUM clade</taxon>
        <taxon>Ostropomycetidae</taxon>
        <taxon>Ostropales</taxon>
        <taxon>Graphidaceae</taxon>
        <taxon>Gomphilloideae</taxon>
        <taxon>Gomphillus</taxon>
    </lineage>
</organism>